<comment type="caution">
    <text evidence="2">The sequence shown here is derived from an EMBL/GenBank/DDBJ whole genome shotgun (WGS) entry which is preliminary data.</text>
</comment>
<reference evidence="2" key="1">
    <citation type="submission" date="2023-06" db="EMBL/GenBank/DDBJ databases">
        <authorList>
            <person name="Delattre M."/>
        </authorList>
    </citation>
    <scope>NUCLEOTIDE SEQUENCE</scope>
    <source>
        <strain evidence="2">AF72</strain>
    </source>
</reference>
<evidence type="ECO:0000313" key="3">
    <source>
        <dbReference type="Proteomes" id="UP001177023"/>
    </source>
</evidence>
<dbReference type="AlphaFoldDB" id="A0AA36D6N1"/>
<sequence length="127" mass="14249">MVFRAPMVADQRHGLDARSEYGRAGRGGNSTKYFGWWPEEPAPVAVIEVDISDFPEEPKKLFRCYKMARISVFGVCLFVAVIFAILCVLESTGANARPHAIPENAYVYHEDENQICYMEMRKGGCGP</sequence>
<name>A0AA36D6N1_9BILA</name>
<evidence type="ECO:0000313" key="2">
    <source>
        <dbReference type="EMBL" id="CAJ0580673.1"/>
    </source>
</evidence>
<organism evidence="2 3">
    <name type="scientific">Mesorhabditis spiculigera</name>
    <dbReference type="NCBI Taxonomy" id="96644"/>
    <lineage>
        <taxon>Eukaryota</taxon>
        <taxon>Metazoa</taxon>
        <taxon>Ecdysozoa</taxon>
        <taxon>Nematoda</taxon>
        <taxon>Chromadorea</taxon>
        <taxon>Rhabditida</taxon>
        <taxon>Rhabditina</taxon>
        <taxon>Rhabditomorpha</taxon>
        <taxon>Rhabditoidea</taxon>
        <taxon>Rhabditidae</taxon>
        <taxon>Mesorhabditinae</taxon>
        <taxon>Mesorhabditis</taxon>
    </lineage>
</organism>
<feature type="non-terminal residue" evidence="2">
    <location>
        <position position="1"/>
    </location>
</feature>
<keyword evidence="1" id="KW-1133">Transmembrane helix</keyword>
<keyword evidence="1" id="KW-0472">Membrane</keyword>
<proteinExistence type="predicted"/>
<feature type="transmembrane region" description="Helical" evidence="1">
    <location>
        <begin position="70"/>
        <end position="89"/>
    </location>
</feature>
<keyword evidence="1" id="KW-0812">Transmembrane</keyword>
<keyword evidence="3" id="KW-1185">Reference proteome</keyword>
<dbReference type="Proteomes" id="UP001177023">
    <property type="component" value="Unassembled WGS sequence"/>
</dbReference>
<evidence type="ECO:0000256" key="1">
    <source>
        <dbReference type="SAM" id="Phobius"/>
    </source>
</evidence>
<accession>A0AA36D6N1</accession>
<gene>
    <name evidence="2" type="ORF">MSPICULIGERA_LOCUS18864</name>
</gene>
<protein>
    <submittedName>
        <fullName evidence="2">Uncharacterized protein</fullName>
    </submittedName>
</protein>
<dbReference type="EMBL" id="CATQJA010002662">
    <property type="protein sequence ID" value="CAJ0580673.1"/>
    <property type="molecule type" value="Genomic_DNA"/>
</dbReference>